<evidence type="ECO:0000313" key="2">
    <source>
        <dbReference type="Proteomes" id="UP000789901"/>
    </source>
</evidence>
<organism evidence="1 2">
    <name type="scientific">Gigaspora margarita</name>
    <dbReference type="NCBI Taxonomy" id="4874"/>
    <lineage>
        <taxon>Eukaryota</taxon>
        <taxon>Fungi</taxon>
        <taxon>Fungi incertae sedis</taxon>
        <taxon>Mucoromycota</taxon>
        <taxon>Glomeromycotina</taxon>
        <taxon>Glomeromycetes</taxon>
        <taxon>Diversisporales</taxon>
        <taxon>Gigasporaceae</taxon>
        <taxon>Gigaspora</taxon>
    </lineage>
</organism>
<protein>
    <submittedName>
        <fullName evidence="1">31089_t:CDS:1</fullName>
    </submittedName>
</protein>
<dbReference type="EMBL" id="CAJVQB010063313">
    <property type="protein sequence ID" value="CAG8840630.1"/>
    <property type="molecule type" value="Genomic_DNA"/>
</dbReference>
<sequence length="53" mass="6174">LETYNERLQATDIPYLNESLEVKKNSNNKNTEESGSLYPVVQGIDFKNWKKLN</sequence>
<gene>
    <name evidence="1" type="ORF">GMARGA_LOCUS34998</name>
</gene>
<comment type="caution">
    <text evidence="1">The sequence shown here is derived from an EMBL/GenBank/DDBJ whole genome shotgun (WGS) entry which is preliminary data.</text>
</comment>
<accession>A0ABN7WTY1</accession>
<dbReference type="Proteomes" id="UP000789901">
    <property type="component" value="Unassembled WGS sequence"/>
</dbReference>
<reference evidence="1 2" key="1">
    <citation type="submission" date="2021-06" db="EMBL/GenBank/DDBJ databases">
        <authorList>
            <person name="Kallberg Y."/>
            <person name="Tangrot J."/>
            <person name="Rosling A."/>
        </authorList>
    </citation>
    <scope>NUCLEOTIDE SEQUENCE [LARGE SCALE GENOMIC DNA]</scope>
    <source>
        <strain evidence="1 2">120-4 pot B 10/14</strain>
    </source>
</reference>
<feature type="non-terminal residue" evidence="1">
    <location>
        <position position="1"/>
    </location>
</feature>
<proteinExistence type="predicted"/>
<evidence type="ECO:0000313" key="1">
    <source>
        <dbReference type="EMBL" id="CAG8840630.1"/>
    </source>
</evidence>
<keyword evidence="2" id="KW-1185">Reference proteome</keyword>
<name>A0ABN7WTY1_GIGMA</name>
<feature type="non-terminal residue" evidence="1">
    <location>
        <position position="53"/>
    </location>
</feature>